<dbReference type="InterPro" id="IPR004675">
    <property type="entry name" value="AhpD_core"/>
</dbReference>
<dbReference type="InterPro" id="IPR029032">
    <property type="entry name" value="AhpD-like"/>
</dbReference>
<protein>
    <submittedName>
        <fullName evidence="2">DNA-binding protein</fullName>
    </submittedName>
</protein>
<dbReference type="KEGG" id="dat:HRM2_47580"/>
<reference evidence="2 3" key="1">
    <citation type="journal article" date="2009" name="Environ. Microbiol.">
        <title>Genome sequence of Desulfobacterium autotrophicum HRM2, a marine sulfate reducer oxidizing organic carbon completely to carbon dioxide.</title>
        <authorList>
            <person name="Strittmatter A.W."/>
            <person name="Liesegang H."/>
            <person name="Rabus R."/>
            <person name="Decker I."/>
            <person name="Amann J."/>
            <person name="Andres S."/>
            <person name="Henne A."/>
            <person name="Fricke W.F."/>
            <person name="Martinez-Arias R."/>
            <person name="Bartels D."/>
            <person name="Goesmann A."/>
            <person name="Krause L."/>
            <person name="Puehler A."/>
            <person name="Klenk H.P."/>
            <person name="Richter M."/>
            <person name="Schuler M."/>
            <person name="Gloeckner F.O."/>
            <person name="Meyerdierks A."/>
            <person name="Gottschalk G."/>
            <person name="Amann R."/>
        </authorList>
    </citation>
    <scope>NUCLEOTIDE SEQUENCE [LARGE SCALE GENOMIC DNA]</scope>
    <source>
        <strain evidence="3">ATCC 43914 / DSM 3382 / HRM2</strain>
    </source>
</reference>
<feature type="domain" description="Carboxymuconolactone decarboxylase-like" evidence="1">
    <location>
        <begin position="25"/>
        <end position="96"/>
    </location>
</feature>
<evidence type="ECO:0000313" key="2">
    <source>
        <dbReference type="EMBL" id="ACN17807.1"/>
    </source>
</evidence>
<keyword evidence="3" id="KW-1185">Reference proteome</keyword>
<dbReference type="InterPro" id="IPR003779">
    <property type="entry name" value="CMD-like"/>
</dbReference>
<keyword evidence="2" id="KW-0238">DNA-binding</keyword>
<dbReference type="Proteomes" id="UP000000442">
    <property type="component" value="Chromosome"/>
</dbReference>
<proteinExistence type="predicted"/>
<evidence type="ECO:0000313" key="3">
    <source>
        <dbReference type="Proteomes" id="UP000000442"/>
    </source>
</evidence>
<dbReference type="PANTHER" id="PTHR33930:SF2">
    <property type="entry name" value="BLR3452 PROTEIN"/>
    <property type="match status" value="1"/>
</dbReference>
<dbReference type="SUPFAM" id="SSF69118">
    <property type="entry name" value="AhpD-like"/>
    <property type="match status" value="1"/>
</dbReference>
<dbReference type="Gene3D" id="1.20.1290.10">
    <property type="entry name" value="AhpD-like"/>
    <property type="match status" value="1"/>
</dbReference>
<sequence>MNTAEKTAEAMNYLQKYAPREYGKYLEFTQTLGGKGGLSPITLELILVALAVMSQCDMCITLHIENAASLGASREDILQAAFMSVAMGGSPKLMYMSYVFEALEDLFD</sequence>
<dbReference type="Pfam" id="PF02627">
    <property type="entry name" value="CMD"/>
    <property type="match status" value="1"/>
</dbReference>
<gene>
    <name evidence="2" type="ordered locus">HRM2_47580</name>
</gene>
<dbReference type="EMBL" id="CP001087">
    <property type="protein sequence ID" value="ACN17807.1"/>
    <property type="molecule type" value="Genomic_DNA"/>
</dbReference>
<dbReference type="GO" id="GO:0051920">
    <property type="term" value="F:peroxiredoxin activity"/>
    <property type="evidence" value="ECO:0007669"/>
    <property type="project" value="InterPro"/>
</dbReference>
<dbReference type="AlphaFoldDB" id="C0QHE8"/>
<organism evidence="2 3">
    <name type="scientific">Desulforapulum autotrophicum (strain ATCC 43914 / DSM 3382 / VKM B-1955 / HRM2)</name>
    <name type="common">Desulfobacterium autotrophicum</name>
    <dbReference type="NCBI Taxonomy" id="177437"/>
    <lineage>
        <taxon>Bacteria</taxon>
        <taxon>Pseudomonadati</taxon>
        <taxon>Thermodesulfobacteriota</taxon>
        <taxon>Desulfobacteria</taxon>
        <taxon>Desulfobacterales</taxon>
        <taxon>Desulfobacteraceae</taxon>
        <taxon>Desulforapulum</taxon>
    </lineage>
</organism>
<dbReference type="PANTHER" id="PTHR33930">
    <property type="entry name" value="ALKYL HYDROPEROXIDE REDUCTASE AHPD"/>
    <property type="match status" value="1"/>
</dbReference>
<accession>C0QHE8</accession>
<dbReference type="eggNOG" id="COG0599">
    <property type="taxonomic scope" value="Bacteria"/>
</dbReference>
<dbReference type="OrthoDB" id="5457276at2"/>
<dbReference type="RefSeq" id="WP_015906517.1">
    <property type="nucleotide sequence ID" value="NC_012108.1"/>
</dbReference>
<evidence type="ECO:0000259" key="1">
    <source>
        <dbReference type="Pfam" id="PF02627"/>
    </source>
</evidence>
<name>C0QHE8_DESAH</name>
<dbReference type="NCBIfam" id="TIGR00778">
    <property type="entry name" value="ahpD_dom"/>
    <property type="match status" value="1"/>
</dbReference>
<dbReference type="STRING" id="177437.HRM2_47580"/>
<dbReference type="HOGENOM" id="CLU_137228_2_2_7"/>
<dbReference type="GO" id="GO:0003677">
    <property type="term" value="F:DNA binding"/>
    <property type="evidence" value="ECO:0007669"/>
    <property type="project" value="UniProtKB-KW"/>
</dbReference>